<evidence type="ECO:0000259" key="3">
    <source>
        <dbReference type="PROSITE" id="PS50871"/>
    </source>
</evidence>
<dbReference type="AlphaFoldDB" id="V8N586"/>
<dbReference type="PANTHER" id="PTHR15427:SF6">
    <property type="entry name" value="MULTIMERIN-2"/>
    <property type="match status" value="1"/>
</dbReference>
<comment type="caution">
    <text evidence="4">The sequence shown here is derived from an EMBL/GenBank/DDBJ whole genome shotgun (WGS) entry which is preliminary data.</text>
</comment>
<dbReference type="GO" id="GO:0005576">
    <property type="term" value="C:extracellular region"/>
    <property type="evidence" value="ECO:0007669"/>
    <property type="project" value="UniProtKB-SubCell"/>
</dbReference>
<dbReference type="InterPro" id="IPR001073">
    <property type="entry name" value="C1q_dom"/>
</dbReference>
<dbReference type="SUPFAM" id="SSF49842">
    <property type="entry name" value="TNF-like"/>
    <property type="match status" value="1"/>
</dbReference>
<name>V8N586_OPHHA</name>
<keyword evidence="2" id="KW-0964">Secreted</keyword>
<dbReference type="PROSITE" id="PS50871">
    <property type="entry name" value="C1Q"/>
    <property type="match status" value="1"/>
</dbReference>
<dbReference type="Gene3D" id="2.60.120.40">
    <property type="match status" value="1"/>
</dbReference>
<sequence>MLGQDVTTPCDDTVVAFYAQYAEDKEEPSVFNRTYINYGGGYSHEHGNFKASHNGVYMVMVGAEFPPGPALGQLVFSNGHRMTLVNNKKKKSSGGYTTVFALVELEKGDLMWFELVQGATVRQNTVGLSMAGFLLLKT</sequence>
<dbReference type="Pfam" id="PF00386">
    <property type="entry name" value="C1q"/>
    <property type="match status" value="1"/>
</dbReference>
<keyword evidence="5" id="KW-1185">Reference proteome</keyword>
<proteinExistence type="predicted"/>
<evidence type="ECO:0000256" key="1">
    <source>
        <dbReference type="ARBA" id="ARBA00004613"/>
    </source>
</evidence>
<dbReference type="PANTHER" id="PTHR15427">
    <property type="entry name" value="EMILIN ELASTIN MICROFIBRIL INTERFACE-LOCATED PROTEIN ELASTIN MICROFIBRIL INTERFACER"/>
    <property type="match status" value="1"/>
</dbReference>
<dbReference type="GO" id="GO:0030948">
    <property type="term" value="P:negative regulation of vascular endothelial growth factor receptor signaling pathway"/>
    <property type="evidence" value="ECO:0007669"/>
    <property type="project" value="TreeGrafter"/>
</dbReference>
<dbReference type="Proteomes" id="UP000018936">
    <property type="component" value="Unassembled WGS sequence"/>
</dbReference>
<dbReference type="InterPro" id="IPR008983">
    <property type="entry name" value="Tumour_necrosis_fac-like_dom"/>
</dbReference>
<dbReference type="EMBL" id="AZIM01008436">
    <property type="protein sequence ID" value="ETE57449.1"/>
    <property type="molecule type" value="Genomic_DNA"/>
</dbReference>
<evidence type="ECO:0000256" key="2">
    <source>
        <dbReference type="ARBA" id="ARBA00022525"/>
    </source>
</evidence>
<organism evidence="4 5">
    <name type="scientific">Ophiophagus hannah</name>
    <name type="common">King cobra</name>
    <name type="synonym">Naja hannah</name>
    <dbReference type="NCBI Taxonomy" id="8665"/>
    <lineage>
        <taxon>Eukaryota</taxon>
        <taxon>Metazoa</taxon>
        <taxon>Chordata</taxon>
        <taxon>Craniata</taxon>
        <taxon>Vertebrata</taxon>
        <taxon>Euteleostomi</taxon>
        <taxon>Lepidosauria</taxon>
        <taxon>Squamata</taxon>
        <taxon>Bifurcata</taxon>
        <taxon>Unidentata</taxon>
        <taxon>Episquamata</taxon>
        <taxon>Toxicofera</taxon>
        <taxon>Serpentes</taxon>
        <taxon>Colubroidea</taxon>
        <taxon>Elapidae</taxon>
        <taxon>Elapinae</taxon>
        <taxon>Ophiophagus</taxon>
    </lineage>
</organism>
<dbReference type="InterPro" id="IPR050392">
    <property type="entry name" value="Collagen/C1q_domain"/>
</dbReference>
<evidence type="ECO:0000313" key="5">
    <source>
        <dbReference type="Proteomes" id="UP000018936"/>
    </source>
</evidence>
<comment type="subcellular location">
    <subcellularLocation>
        <location evidence="1">Secreted</location>
    </subcellularLocation>
</comment>
<dbReference type="OrthoDB" id="8963519at2759"/>
<dbReference type="GO" id="GO:0090051">
    <property type="term" value="P:negative regulation of cell migration involved in sprouting angiogenesis"/>
    <property type="evidence" value="ECO:0007669"/>
    <property type="project" value="TreeGrafter"/>
</dbReference>
<accession>V8N586</accession>
<feature type="non-terminal residue" evidence="4">
    <location>
        <position position="1"/>
    </location>
</feature>
<reference evidence="4 5" key="1">
    <citation type="journal article" date="2013" name="Proc. Natl. Acad. Sci. U.S.A.">
        <title>The king cobra genome reveals dynamic gene evolution and adaptation in the snake venom system.</title>
        <authorList>
            <person name="Vonk F.J."/>
            <person name="Casewell N.R."/>
            <person name="Henkel C.V."/>
            <person name="Heimberg A.M."/>
            <person name="Jansen H.J."/>
            <person name="McCleary R.J."/>
            <person name="Kerkkamp H.M."/>
            <person name="Vos R.A."/>
            <person name="Guerreiro I."/>
            <person name="Calvete J.J."/>
            <person name="Wuster W."/>
            <person name="Woods A.E."/>
            <person name="Logan J.M."/>
            <person name="Harrison R.A."/>
            <person name="Castoe T.A."/>
            <person name="de Koning A.P."/>
            <person name="Pollock D.D."/>
            <person name="Yandell M."/>
            <person name="Calderon D."/>
            <person name="Renjifo C."/>
            <person name="Currier R.B."/>
            <person name="Salgado D."/>
            <person name="Pla D."/>
            <person name="Sanz L."/>
            <person name="Hyder A.S."/>
            <person name="Ribeiro J.M."/>
            <person name="Arntzen J.W."/>
            <person name="van den Thillart G.E."/>
            <person name="Boetzer M."/>
            <person name="Pirovano W."/>
            <person name="Dirks R.P."/>
            <person name="Spaink H.P."/>
            <person name="Duboule D."/>
            <person name="McGlinn E."/>
            <person name="Kini R.M."/>
            <person name="Richardson M.K."/>
        </authorList>
    </citation>
    <scope>NUCLEOTIDE SEQUENCE</scope>
    <source>
        <tissue evidence="4">Blood</tissue>
    </source>
</reference>
<protein>
    <submittedName>
        <fullName evidence="4">Multimerin-2</fullName>
    </submittedName>
</protein>
<feature type="domain" description="C1q" evidence="3">
    <location>
        <begin position="6"/>
        <end position="138"/>
    </location>
</feature>
<evidence type="ECO:0000313" key="4">
    <source>
        <dbReference type="EMBL" id="ETE57449.1"/>
    </source>
</evidence>
<gene>
    <name evidence="4" type="primary">MMRN2</name>
    <name evidence="4" type="ORF">L345_16836</name>
</gene>